<evidence type="ECO:0000256" key="1">
    <source>
        <dbReference type="SAM" id="MobiDB-lite"/>
    </source>
</evidence>
<proteinExistence type="predicted"/>
<sequence length="40" mass="4743">KTRCNNEQSTNNNNRQPLIRKEFDRQSPVFVRAISVKVRV</sequence>
<name>A0A815V3J4_9BILA</name>
<accession>A0A815V3J4</accession>
<evidence type="ECO:0000313" key="2">
    <source>
        <dbReference type="EMBL" id="CAF1527013.1"/>
    </source>
</evidence>
<dbReference type="Proteomes" id="UP000663860">
    <property type="component" value="Unassembled WGS sequence"/>
</dbReference>
<organism evidence="2 3">
    <name type="scientific">Adineta steineri</name>
    <dbReference type="NCBI Taxonomy" id="433720"/>
    <lineage>
        <taxon>Eukaryota</taxon>
        <taxon>Metazoa</taxon>
        <taxon>Spiralia</taxon>
        <taxon>Gnathifera</taxon>
        <taxon>Rotifera</taxon>
        <taxon>Eurotatoria</taxon>
        <taxon>Bdelloidea</taxon>
        <taxon>Adinetida</taxon>
        <taxon>Adinetidae</taxon>
        <taxon>Adineta</taxon>
    </lineage>
</organism>
<feature type="non-terminal residue" evidence="2">
    <location>
        <position position="1"/>
    </location>
</feature>
<dbReference type="AlphaFoldDB" id="A0A815V3J4"/>
<comment type="caution">
    <text evidence="2">The sequence shown here is derived from an EMBL/GenBank/DDBJ whole genome shotgun (WGS) entry which is preliminary data.</text>
</comment>
<feature type="compositionally biased region" description="Low complexity" evidence="1">
    <location>
        <begin position="1"/>
        <end position="14"/>
    </location>
</feature>
<reference evidence="2" key="1">
    <citation type="submission" date="2021-02" db="EMBL/GenBank/DDBJ databases">
        <authorList>
            <person name="Nowell W R."/>
        </authorList>
    </citation>
    <scope>NUCLEOTIDE SEQUENCE</scope>
</reference>
<gene>
    <name evidence="2" type="ORF">IZO911_LOCUS46030</name>
</gene>
<dbReference type="EMBL" id="CAJNOE010007221">
    <property type="protein sequence ID" value="CAF1527013.1"/>
    <property type="molecule type" value="Genomic_DNA"/>
</dbReference>
<protein>
    <submittedName>
        <fullName evidence="2">Uncharacterized protein</fullName>
    </submittedName>
</protein>
<feature type="region of interest" description="Disordered" evidence="1">
    <location>
        <begin position="1"/>
        <end position="21"/>
    </location>
</feature>
<evidence type="ECO:0000313" key="3">
    <source>
        <dbReference type="Proteomes" id="UP000663860"/>
    </source>
</evidence>